<reference evidence="2" key="2">
    <citation type="journal article" date="2023" name="Food Microbiol.">
        <title>Evaluation of the fermentation potential of lactic acid bacteria isolated from herbs, fruits and vegetables as starter cultures in nut-based milk alternatives.</title>
        <authorList>
            <person name="Huang W."/>
            <person name="Dong A."/>
            <person name="Pham H.T."/>
            <person name="Zhou C."/>
            <person name="Huo Z."/>
            <person name="Watjen A.P."/>
            <person name="Prakash S."/>
            <person name="Bang-Berthelsen C.H."/>
            <person name="Turner M.S."/>
        </authorList>
    </citation>
    <scope>NUCLEOTIDE SEQUENCE</scope>
    <source>
        <strain evidence="2">54</strain>
    </source>
</reference>
<accession>A0AAP3YZM1</accession>
<dbReference type="InterPro" id="IPR051599">
    <property type="entry name" value="Cell_Envelope_Assoc"/>
</dbReference>
<comment type="caution">
    <text evidence="2">The sequence shown here is derived from an EMBL/GenBank/DDBJ whole genome shotgun (WGS) entry which is preliminary data.</text>
</comment>
<dbReference type="InterPro" id="IPR014729">
    <property type="entry name" value="Rossmann-like_a/b/a_fold"/>
</dbReference>
<dbReference type="EMBL" id="JAOWLV010000002">
    <property type="protein sequence ID" value="MDG4975657.1"/>
    <property type="molecule type" value="Genomic_DNA"/>
</dbReference>
<dbReference type="Gene3D" id="3.40.50.620">
    <property type="entry name" value="HUPs"/>
    <property type="match status" value="1"/>
</dbReference>
<dbReference type="InterPro" id="IPR003848">
    <property type="entry name" value="DUF218"/>
</dbReference>
<dbReference type="Proteomes" id="UP001152598">
    <property type="component" value="Unassembled WGS sequence"/>
</dbReference>
<feature type="domain" description="DUF218" evidence="1">
    <location>
        <begin position="23"/>
        <end position="134"/>
    </location>
</feature>
<dbReference type="PANTHER" id="PTHR30336">
    <property type="entry name" value="INNER MEMBRANE PROTEIN, PROBABLE PERMEASE"/>
    <property type="match status" value="1"/>
</dbReference>
<dbReference type="AlphaFoldDB" id="A0AAP3YZM1"/>
<name>A0AAP3YZM1_9LACT</name>
<sequence>MKISNIKGITDLIFIDQNVQQTDIALVLGNDWERTMDSLLPFYQKGLFKKIIITGYSHQLYKKPEALRFEERALEIGFKLNDIFLETKARNTKENFEFSKEIIEKEFGLTKIKKVLLVCQTFHTRRAFMTANKFLSDNIDYYFLPILDDRNISKDNWWTNKVATARVLGELSRIAQYTLEGDLEL</sequence>
<dbReference type="RefSeq" id="WP_278200969.1">
    <property type="nucleotide sequence ID" value="NZ_JAOWLT010000004.1"/>
</dbReference>
<protein>
    <submittedName>
        <fullName evidence="2">YdcF family protein</fullName>
    </submittedName>
</protein>
<evidence type="ECO:0000313" key="2">
    <source>
        <dbReference type="EMBL" id="MDG4975657.1"/>
    </source>
</evidence>
<dbReference type="CDD" id="cd06259">
    <property type="entry name" value="YdcF-like"/>
    <property type="match status" value="1"/>
</dbReference>
<evidence type="ECO:0000313" key="3">
    <source>
        <dbReference type="Proteomes" id="UP001152598"/>
    </source>
</evidence>
<evidence type="ECO:0000259" key="1">
    <source>
        <dbReference type="Pfam" id="PF02698"/>
    </source>
</evidence>
<dbReference type="Pfam" id="PF02698">
    <property type="entry name" value="DUF218"/>
    <property type="match status" value="1"/>
</dbReference>
<dbReference type="PANTHER" id="PTHR30336:SF20">
    <property type="entry name" value="DUF218 DOMAIN-CONTAINING PROTEIN"/>
    <property type="match status" value="1"/>
</dbReference>
<organism evidence="2 3">
    <name type="scientific">Lactococcus lactis</name>
    <dbReference type="NCBI Taxonomy" id="1358"/>
    <lineage>
        <taxon>Bacteria</taxon>
        <taxon>Bacillati</taxon>
        <taxon>Bacillota</taxon>
        <taxon>Bacilli</taxon>
        <taxon>Lactobacillales</taxon>
        <taxon>Streptococcaceae</taxon>
        <taxon>Lactococcus</taxon>
    </lineage>
</organism>
<dbReference type="GO" id="GO:0005886">
    <property type="term" value="C:plasma membrane"/>
    <property type="evidence" value="ECO:0007669"/>
    <property type="project" value="TreeGrafter"/>
</dbReference>
<gene>
    <name evidence="2" type="ORF">OGZ50_02765</name>
</gene>
<reference evidence="2" key="1">
    <citation type="submission" date="2022-10" db="EMBL/GenBank/DDBJ databases">
        <authorList>
            <person name="Turner M.S."/>
            <person name="Huang W."/>
        </authorList>
    </citation>
    <scope>NUCLEOTIDE SEQUENCE</scope>
    <source>
        <strain evidence="2">54</strain>
    </source>
</reference>
<proteinExistence type="predicted"/>